<dbReference type="AlphaFoldDB" id="A0A8S4N2C3"/>
<keyword evidence="4" id="KW-1003">Cell membrane</keyword>
<dbReference type="GO" id="GO:0005765">
    <property type="term" value="C:lysosomal membrane"/>
    <property type="evidence" value="ECO:0007669"/>
    <property type="project" value="TreeGrafter"/>
</dbReference>
<evidence type="ECO:0000256" key="3">
    <source>
        <dbReference type="ARBA" id="ARBA00022448"/>
    </source>
</evidence>
<keyword evidence="9 14" id="KW-0472">Membrane</keyword>
<evidence type="ECO:0000256" key="13">
    <source>
        <dbReference type="SAM" id="MobiDB-lite"/>
    </source>
</evidence>
<comment type="catalytic activity">
    <reaction evidence="12">
        <text>Ca(2+)(in) = Ca(2+)(out)</text>
        <dbReference type="Rhea" id="RHEA:29671"/>
        <dbReference type="ChEBI" id="CHEBI:29108"/>
    </reaction>
</comment>
<feature type="region of interest" description="Disordered" evidence="13">
    <location>
        <begin position="1"/>
        <end position="45"/>
    </location>
</feature>
<feature type="domain" description="Mucolipin extracytosolic" evidence="16">
    <location>
        <begin position="125"/>
        <end position="324"/>
    </location>
</feature>
<evidence type="ECO:0000256" key="12">
    <source>
        <dbReference type="ARBA" id="ARBA00036634"/>
    </source>
</evidence>
<sequence length="630" mass="73465">MRPRRHTNESLDTKSSNDRHNSQMHRSYAPHSNMQDDDFDNMMDPNQQYEELSEDQPNIQNPGRSYATPYLEDKMRRKLKFYFMNPCEKWQARKRFPWKLLMQVIKLIAVTLQLVLFGYDRTSHVTFLEKNVVTFQHLYLKGWDISYETMPYPPSHGVFAVYEHDELFRSIDYTLEKYNDTKAIALGSYDFVAVNGSKPDPKLCITRYKHGEIWAFNESFYFNNKKVYQCTDLSAVQKHNASTNSTYMAFDTKQFLADNNASINFDRMIKLELMFSLKSVHLRTLSPFREPDCFQFDIGITFDNSGHNGQIAVTLLATAIHLECHGKIANGNNLDQATEVGYAVFDVFVIFISFLSLILCTRSIIRAQILKKECKEFFKKQFNKELDVWDLLEFLNMWYVMIVINDILTIVGSIFKIQIDYKGSHDYETCGVLLGTGSMLVWFGVLRYLGFFEQYNILVLTMKKATPNILRFLVCAAVFYFGFTFCGWVVLGPYHVKFRTLISTSACLFSLVNGDDMYVTFSAISKENLGIWLYSQIYLYIFISFFIYAVLNLFIAVIMDSYDTIKHYYNNGFPKSRLFEFIGECEDGPDCPLYRSEDQTQGCSCWTFLCCCKHLRDPDEPNEHSHLIRT</sequence>
<feature type="transmembrane region" description="Helical" evidence="14">
    <location>
        <begin position="469"/>
        <end position="491"/>
    </location>
</feature>
<evidence type="ECO:0000256" key="5">
    <source>
        <dbReference type="ARBA" id="ARBA00022692"/>
    </source>
</evidence>
<feature type="transmembrane region" description="Helical" evidence="14">
    <location>
        <begin position="537"/>
        <end position="559"/>
    </location>
</feature>
<evidence type="ECO:0000256" key="1">
    <source>
        <dbReference type="ARBA" id="ARBA00004337"/>
    </source>
</evidence>
<evidence type="ECO:0000256" key="4">
    <source>
        <dbReference type="ARBA" id="ARBA00022475"/>
    </source>
</evidence>
<dbReference type="GO" id="GO:0005886">
    <property type="term" value="C:plasma membrane"/>
    <property type="evidence" value="ECO:0007669"/>
    <property type="project" value="UniProtKB-SubCell"/>
</dbReference>
<keyword evidence="7 14" id="KW-1133">Transmembrane helix</keyword>
<feature type="transmembrane region" description="Helical" evidence="14">
    <location>
        <begin position="398"/>
        <end position="419"/>
    </location>
</feature>
<dbReference type="PANTHER" id="PTHR12127">
    <property type="entry name" value="MUCOLIPIN"/>
    <property type="match status" value="1"/>
</dbReference>
<proteinExistence type="predicted"/>
<dbReference type="PANTHER" id="PTHR12127:SF7">
    <property type="entry name" value="SD02261P"/>
    <property type="match status" value="1"/>
</dbReference>
<feature type="compositionally biased region" description="Basic and acidic residues" evidence="13">
    <location>
        <begin position="1"/>
        <end position="21"/>
    </location>
</feature>
<dbReference type="Proteomes" id="UP000749559">
    <property type="component" value="Unassembled WGS sequence"/>
</dbReference>
<comment type="caution">
    <text evidence="17">The sequence shown here is derived from an EMBL/GenBank/DDBJ whole genome shotgun (WGS) entry which is preliminary data.</text>
</comment>
<keyword evidence="11" id="KW-0407">Ion channel</keyword>
<feature type="domain" description="Polycystin cation channel PKD1/PKD2" evidence="15">
    <location>
        <begin position="434"/>
        <end position="565"/>
    </location>
</feature>
<dbReference type="CDD" id="cd21050">
    <property type="entry name" value="ELD_TRPML"/>
    <property type="match status" value="1"/>
</dbReference>
<dbReference type="EMBL" id="CAIIXF020000001">
    <property type="protein sequence ID" value="CAH1774878.1"/>
    <property type="molecule type" value="Genomic_DNA"/>
</dbReference>
<dbReference type="FunFam" id="1.10.287.70:FF:000033">
    <property type="entry name" value="Mucolipin 1"/>
    <property type="match status" value="1"/>
</dbReference>
<dbReference type="Pfam" id="PF21381">
    <property type="entry name" value="MCLN_ECD"/>
    <property type="match status" value="1"/>
</dbReference>
<evidence type="ECO:0000256" key="9">
    <source>
        <dbReference type="ARBA" id="ARBA00023136"/>
    </source>
</evidence>
<evidence type="ECO:0000313" key="18">
    <source>
        <dbReference type="Proteomes" id="UP000749559"/>
    </source>
</evidence>
<evidence type="ECO:0000256" key="11">
    <source>
        <dbReference type="ARBA" id="ARBA00023303"/>
    </source>
</evidence>
<dbReference type="Pfam" id="PF08016">
    <property type="entry name" value="PKD_channel"/>
    <property type="match status" value="1"/>
</dbReference>
<evidence type="ECO:0000313" key="17">
    <source>
        <dbReference type="EMBL" id="CAH1774878.1"/>
    </source>
</evidence>
<evidence type="ECO:0000256" key="2">
    <source>
        <dbReference type="ARBA" id="ARBA00004651"/>
    </source>
</evidence>
<evidence type="ECO:0000256" key="8">
    <source>
        <dbReference type="ARBA" id="ARBA00023065"/>
    </source>
</evidence>
<gene>
    <name evidence="17" type="ORF">OFUS_LOCUS2252</name>
</gene>
<organism evidence="17 18">
    <name type="scientific">Owenia fusiformis</name>
    <name type="common">Polychaete worm</name>
    <dbReference type="NCBI Taxonomy" id="6347"/>
    <lineage>
        <taxon>Eukaryota</taxon>
        <taxon>Metazoa</taxon>
        <taxon>Spiralia</taxon>
        <taxon>Lophotrochozoa</taxon>
        <taxon>Annelida</taxon>
        <taxon>Polychaeta</taxon>
        <taxon>Sedentaria</taxon>
        <taxon>Canalipalpata</taxon>
        <taxon>Sabellida</taxon>
        <taxon>Oweniida</taxon>
        <taxon>Oweniidae</taxon>
        <taxon>Owenia</taxon>
    </lineage>
</organism>
<evidence type="ECO:0000256" key="14">
    <source>
        <dbReference type="SAM" id="Phobius"/>
    </source>
</evidence>
<reference evidence="17" key="1">
    <citation type="submission" date="2022-03" db="EMBL/GenBank/DDBJ databases">
        <authorList>
            <person name="Martin C."/>
        </authorList>
    </citation>
    <scope>NUCLEOTIDE SEQUENCE</scope>
</reference>
<feature type="transmembrane region" description="Helical" evidence="14">
    <location>
        <begin position="340"/>
        <end position="365"/>
    </location>
</feature>
<dbReference type="InterPro" id="IPR039031">
    <property type="entry name" value="Mucolipin"/>
</dbReference>
<accession>A0A8S4N2C3</accession>
<keyword evidence="3" id="KW-0813">Transport</keyword>
<evidence type="ECO:0000256" key="6">
    <source>
        <dbReference type="ARBA" id="ARBA00022753"/>
    </source>
</evidence>
<protein>
    <submittedName>
        <fullName evidence="17">Uncharacterized protein</fullName>
    </submittedName>
</protein>
<feature type="transmembrane region" description="Helical" evidence="14">
    <location>
        <begin position="431"/>
        <end position="449"/>
    </location>
</feature>
<keyword evidence="5 14" id="KW-0812">Transmembrane</keyword>
<evidence type="ECO:0000259" key="15">
    <source>
        <dbReference type="Pfam" id="PF08016"/>
    </source>
</evidence>
<dbReference type="GO" id="GO:0072345">
    <property type="term" value="F:NAADP-sensitive calcium-release channel activity"/>
    <property type="evidence" value="ECO:0007669"/>
    <property type="project" value="TreeGrafter"/>
</dbReference>
<dbReference type="InterPro" id="IPR049134">
    <property type="entry name" value="MCLN_ECD"/>
</dbReference>
<dbReference type="GO" id="GO:0010008">
    <property type="term" value="C:endosome membrane"/>
    <property type="evidence" value="ECO:0007669"/>
    <property type="project" value="UniProtKB-SubCell"/>
</dbReference>
<evidence type="ECO:0000256" key="10">
    <source>
        <dbReference type="ARBA" id="ARBA00023157"/>
    </source>
</evidence>
<dbReference type="OrthoDB" id="263481at2759"/>
<dbReference type="Gene3D" id="1.10.287.70">
    <property type="match status" value="1"/>
</dbReference>
<evidence type="ECO:0000259" key="16">
    <source>
        <dbReference type="Pfam" id="PF21381"/>
    </source>
</evidence>
<name>A0A8S4N2C3_OWEFU</name>
<keyword evidence="8" id="KW-0406">Ion transport</keyword>
<evidence type="ECO:0000256" key="7">
    <source>
        <dbReference type="ARBA" id="ARBA00022989"/>
    </source>
</evidence>
<keyword evidence="6" id="KW-0967">Endosome</keyword>
<comment type="subcellular location">
    <subcellularLocation>
        <location evidence="2">Cell membrane</location>
        <topology evidence="2">Multi-pass membrane protein</topology>
    </subcellularLocation>
    <subcellularLocation>
        <location evidence="1">Endosome membrane</location>
        <topology evidence="1">Multi-pass membrane protein</topology>
    </subcellularLocation>
</comment>
<keyword evidence="18" id="KW-1185">Reference proteome</keyword>
<keyword evidence="10" id="KW-1015">Disulfide bond</keyword>
<dbReference type="InterPro" id="IPR013122">
    <property type="entry name" value="PKD1_2_channel"/>
</dbReference>